<gene>
    <name evidence="2" type="ORF">WMY93_033342</name>
</gene>
<dbReference type="EMBL" id="JBBPFD010000162">
    <property type="protein sequence ID" value="KAK7879995.1"/>
    <property type="molecule type" value="Genomic_DNA"/>
</dbReference>
<sequence>MQPGCSGHQNPLHPFMPQKPSILPRNLARSKRVSEGFGSLCETAGVMTLTLDFCTLAVLTRRKHALQTELSLDARIKKEFKYVAYSSQISRIIIWKSLFYGFLLF</sequence>
<comment type="caution">
    <text evidence="2">The sequence shown here is derived from an EMBL/GenBank/DDBJ whole genome shotgun (WGS) entry which is preliminary data.</text>
</comment>
<name>A0AAW0MN77_9GOBI</name>
<evidence type="ECO:0000313" key="3">
    <source>
        <dbReference type="Proteomes" id="UP001460270"/>
    </source>
</evidence>
<protein>
    <submittedName>
        <fullName evidence="2">Uncharacterized protein</fullName>
    </submittedName>
</protein>
<evidence type="ECO:0000256" key="1">
    <source>
        <dbReference type="SAM" id="MobiDB-lite"/>
    </source>
</evidence>
<accession>A0AAW0MN77</accession>
<evidence type="ECO:0000313" key="2">
    <source>
        <dbReference type="EMBL" id="KAK7879995.1"/>
    </source>
</evidence>
<dbReference type="AlphaFoldDB" id="A0AAW0MN77"/>
<reference evidence="3" key="1">
    <citation type="submission" date="2024-04" db="EMBL/GenBank/DDBJ databases">
        <title>Salinicola lusitanus LLJ914,a marine bacterium isolated from the Okinawa Trough.</title>
        <authorList>
            <person name="Li J."/>
        </authorList>
    </citation>
    <scope>NUCLEOTIDE SEQUENCE [LARGE SCALE GENOMIC DNA]</scope>
</reference>
<proteinExistence type="predicted"/>
<dbReference type="Proteomes" id="UP001460270">
    <property type="component" value="Unassembled WGS sequence"/>
</dbReference>
<feature type="region of interest" description="Disordered" evidence="1">
    <location>
        <begin position="1"/>
        <end position="20"/>
    </location>
</feature>
<organism evidence="2 3">
    <name type="scientific">Mugilogobius chulae</name>
    <name type="common">yellowstripe goby</name>
    <dbReference type="NCBI Taxonomy" id="88201"/>
    <lineage>
        <taxon>Eukaryota</taxon>
        <taxon>Metazoa</taxon>
        <taxon>Chordata</taxon>
        <taxon>Craniata</taxon>
        <taxon>Vertebrata</taxon>
        <taxon>Euteleostomi</taxon>
        <taxon>Actinopterygii</taxon>
        <taxon>Neopterygii</taxon>
        <taxon>Teleostei</taxon>
        <taxon>Neoteleostei</taxon>
        <taxon>Acanthomorphata</taxon>
        <taxon>Gobiaria</taxon>
        <taxon>Gobiiformes</taxon>
        <taxon>Gobioidei</taxon>
        <taxon>Gobiidae</taxon>
        <taxon>Gobionellinae</taxon>
        <taxon>Mugilogobius</taxon>
    </lineage>
</organism>
<keyword evidence="3" id="KW-1185">Reference proteome</keyword>